<name>B2IYN3_NOSP7</name>
<comment type="similarity">
    <text evidence="1">Belongs to the thioesterase family.</text>
</comment>
<dbReference type="eggNOG" id="COG3208">
    <property type="taxonomic scope" value="Bacteria"/>
</dbReference>
<feature type="domain" description="Thioesterase" evidence="2">
    <location>
        <begin position="25"/>
        <end position="248"/>
    </location>
</feature>
<protein>
    <submittedName>
        <fullName evidence="3">Thioesterase</fullName>
        <ecNumber evidence="3">3.1.2.14</ecNumber>
    </submittedName>
</protein>
<dbReference type="AlphaFoldDB" id="B2IYN3"/>
<evidence type="ECO:0000313" key="4">
    <source>
        <dbReference type="Proteomes" id="UP000001191"/>
    </source>
</evidence>
<accession>B2IYN3</accession>
<dbReference type="PhylomeDB" id="B2IYN3"/>
<keyword evidence="4" id="KW-1185">Reference proteome</keyword>
<reference evidence="4" key="1">
    <citation type="submission" date="2008-04" db="EMBL/GenBank/DDBJ databases">
        <title>Complete sequence of chromosome of Nostoc punctiforme ATCC 29133.</title>
        <authorList>
            <consortium name="US DOE Joint Genome Institute"/>
            <person name="Copeland A."/>
            <person name="Lucas S."/>
            <person name="Lapidus A."/>
            <person name="Glavina del Rio T."/>
            <person name="Dalin E."/>
            <person name="Tice H."/>
            <person name="Pitluck S."/>
            <person name="Chain P."/>
            <person name="Malfatti S."/>
            <person name="Shin M."/>
            <person name="Vergez L."/>
            <person name="Schmutz J."/>
            <person name="Larimer F."/>
            <person name="Land M."/>
            <person name="Hauser L."/>
            <person name="Kyrpides N."/>
            <person name="Kim E."/>
            <person name="Meeks J.C."/>
            <person name="Elhai J."/>
            <person name="Campbell E.L."/>
            <person name="Thiel T."/>
            <person name="Longmire J."/>
            <person name="Potts M."/>
            <person name="Atlas R."/>
        </authorList>
    </citation>
    <scope>NUCLEOTIDE SEQUENCE [LARGE SCALE GENOMIC DNA]</scope>
    <source>
        <strain evidence="4">ATCC 29133 / PCC 73102</strain>
    </source>
</reference>
<gene>
    <name evidence="3" type="ordered locus">Npun_F3158</name>
</gene>
<keyword evidence="3" id="KW-0378">Hydrolase</keyword>
<evidence type="ECO:0000259" key="2">
    <source>
        <dbReference type="Pfam" id="PF00975"/>
    </source>
</evidence>
<organism evidence="3 4">
    <name type="scientific">Nostoc punctiforme (strain ATCC 29133 / PCC 73102)</name>
    <dbReference type="NCBI Taxonomy" id="63737"/>
    <lineage>
        <taxon>Bacteria</taxon>
        <taxon>Bacillati</taxon>
        <taxon>Cyanobacteriota</taxon>
        <taxon>Cyanophyceae</taxon>
        <taxon>Nostocales</taxon>
        <taxon>Nostocaceae</taxon>
        <taxon>Nostoc</taxon>
    </lineage>
</organism>
<dbReference type="STRING" id="63737.Npun_F3158"/>
<dbReference type="HOGENOM" id="CLU_070456_1_1_3"/>
<dbReference type="GO" id="GO:0008610">
    <property type="term" value="P:lipid biosynthetic process"/>
    <property type="evidence" value="ECO:0007669"/>
    <property type="project" value="TreeGrafter"/>
</dbReference>
<dbReference type="PANTHER" id="PTHR11487">
    <property type="entry name" value="THIOESTERASE"/>
    <property type="match status" value="1"/>
</dbReference>
<evidence type="ECO:0000313" key="3">
    <source>
        <dbReference type="EMBL" id="ACC81616.1"/>
    </source>
</evidence>
<dbReference type="InterPro" id="IPR012223">
    <property type="entry name" value="TEII"/>
</dbReference>
<dbReference type="Pfam" id="PF00975">
    <property type="entry name" value="Thioesterase"/>
    <property type="match status" value="1"/>
</dbReference>
<evidence type="ECO:0000256" key="1">
    <source>
        <dbReference type="ARBA" id="ARBA00007169"/>
    </source>
</evidence>
<dbReference type="Gene3D" id="3.40.50.1820">
    <property type="entry name" value="alpha/beta hydrolase"/>
    <property type="match status" value="1"/>
</dbReference>
<dbReference type="OrthoDB" id="2213423at2"/>
<dbReference type="GO" id="GO:0016297">
    <property type="term" value="F:fatty acyl-[ACP] hydrolase activity"/>
    <property type="evidence" value="ECO:0007669"/>
    <property type="project" value="UniProtKB-EC"/>
</dbReference>
<dbReference type="SUPFAM" id="SSF53474">
    <property type="entry name" value="alpha/beta-Hydrolases"/>
    <property type="match status" value="1"/>
</dbReference>
<proteinExistence type="inferred from homology"/>
<dbReference type="InterPro" id="IPR001031">
    <property type="entry name" value="Thioesterase"/>
</dbReference>
<dbReference type="Proteomes" id="UP000001191">
    <property type="component" value="Chromosome"/>
</dbReference>
<dbReference type="KEGG" id="npu:Npun_F3158"/>
<dbReference type="EMBL" id="CP001037">
    <property type="protein sequence ID" value="ACC81616.1"/>
    <property type="molecule type" value="Genomic_DNA"/>
</dbReference>
<sequence>MTATKELNTWIFSPKLNTKAKLRFFCFPYAGGGTSLFRDWVNGLPSDVEVCQVLLPGHDTRIKEKPFSHLITLIEAMVPGLLPYLDMPFVFYGHSMGALLCFEAARRLSKQHNLEPRHLFVSGSRAPQTPCFLKPTHHLPGNLFIDEINKRYKAIPKEILNNQEIMQLFLPVLKADFSIIETYEYTPDLPLNCSISAFGGLQDEMVNIEDIAAWQDQTSGRFTLQMIEGEHFFINHKKQEILKAISEQLVETLTI</sequence>
<dbReference type="PANTHER" id="PTHR11487:SF0">
    <property type="entry name" value="S-ACYL FATTY ACID SYNTHASE THIOESTERASE, MEDIUM CHAIN"/>
    <property type="match status" value="1"/>
</dbReference>
<dbReference type="EnsemblBacteria" id="ACC81616">
    <property type="protein sequence ID" value="ACC81616"/>
    <property type="gene ID" value="Npun_F3158"/>
</dbReference>
<dbReference type="EC" id="3.1.2.14" evidence="3"/>
<dbReference type="RefSeq" id="WP_012409597.1">
    <property type="nucleotide sequence ID" value="NC_010628.1"/>
</dbReference>
<dbReference type="InterPro" id="IPR029058">
    <property type="entry name" value="AB_hydrolase_fold"/>
</dbReference>
<reference evidence="3 4" key="2">
    <citation type="journal article" date="2013" name="Plant Physiol.">
        <title>A Nostoc punctiforme Sugar Transporter Necessary to Establish a Cyanobacterium-Plant Symbiosis.</title>
        <authorList>
            <person name="Ekman M."/>
            <person name="Picossi S."/>
            <person name="Campbell E.L."/>
            <person name="Meeks J.C."/>
            <person name="Flores E."/>
        </authorList>
    </citation>
    <scope>NUCLEOTIDE SEQUENCE [LARGE SCALE GENOMIC DNA]</scope>
    <source>
        <strain evidence="4">ATCC 29133 / PCC 73102</strain>
    </source>
</reference>